<feature type="region of interest" description="Disordered" evidence="7">
    <location>
        <begin position="247"/>
        <end position="285"/>
    </location>
</feature>
<feature type="compositionally biased region" description="Polar residues" evidence="7">
    <location>
        <begin position="831"/>
        <end position="842"/>
    </location>
</feature>
<dbReference type="Pfam" id="PF00046">
    <property type="entry name" value="Homeodomain"/>
    <property type="match status" value="3"/>
</dbReference>
<feature type="compositionally biased region" description="Basic and acidic residues" evidence="7">
    <location>
        <begin position="843"/>
        <end position="872"/>
    </location>
</feature>
<feature type="compositionally biased region" description="Basic and acidic residues" evidence="7">
    <location>
        <begin position="273"/>
        <end position="285"/>
    </location>
</feature>
<keyword evidence="10" id="KW-1185">Reference proteome</keyword>
<dbReference type="PANTHER" id="PTHR24324">
    <property type="entry name" value="HOMEOBOX PROTEIN HHEX"/>
    <property type="match status" value="1"/>
</dbReference>
<dbReference type="Pfam" id="PF13926">
    <property type="entry name" value="DUF4211"/>
    <property type="match status" value="1"/>
</dbReference>
<feature type="DNA-binding region" description="Homeobox" evidence="5">
    <location>
        <begin position="198"/>
        <end position="257"/>
    </location>
</feature>
<dbReference type="InterPro" id="IPR001356">
    <property type="entry name" value="HD"/>
</dbReference>
<evidence type="ECO:0000256" key="2">
    <source>
        <dbReference type="ARBA" id="ARBA00023125"/>
    </source>
</evidence>
<dbReference type="SUPFAM" id="SSF46689">
    <property type="entry name" value="Homeodomain-like"/>
    <property type="match status" value="3"/>
</dbReference>
<evidence type="ECO:0000256" key="5">
    <source>
        <dbReference type="PROSITE-ProRule" id="PRU00108"/>
    </source>
</evidence>
<feature type="region of interest" description="Disordered" evidence="7">
    <location>
        <begin position="1"/>
        <end position="229"/>
    </location>
</feature>
<dbReference type="GO" id="GO:0000981">
    <property type="term" value="F:DNA-binding transcription factor activity, RNA polymerase II-specific"/>
    <property type="evidence" value="ECO:0007669"/>
    <property type="project" value="InterPro"/>
</dbReference>
<feature type="compositionally biased region" description="Polar residues" evidence="7">
    <location>
        <begin position="488"/>
        <end position="504"/>
    </location>
</feature>
<reference evidence="9" key="1">
    <citation type="submission" date="2022-01" db="EMBL/GenBank/DDBJ databases">
        <authorList>
            <person name="Braso-Vives M."/>
        </authorList>
    </citation>
    <scope>NUCLEOTIDE SEQUENCE</scope>
</reference>
<dbReference type="SMART" id="SM00389">
    <property type="entry name" value="HOX"/>
    <property type="match status" value="3"/>
</dbReference>
<dbReference type="Gene3D" id="1.10.10.60">
    <property type="entry name" value="Homeodomain-like"/>
    <property type="match status" value="3"/>
</dbReference>
<dbReference type="OrthoDB" id="21499at2759"/>
<feature type="region of interest" description="Disordered" evidence="7">
    <location>
        <begin position="417"/>
        <end position="704"/>
    </location>
</feature>
<feature type="region of interest" description="Disordered" evidence="7">
    <location>
        <begin position="328"/>
        <end position="369"/>
    </location>
</feature>
<gene>
    <name evidence="9" type="primary">DUXA</name>
    <name evidence="9" type="ORF">BLAG_LOCUS14813</name>
</gene>
<dbReference type="GO" id="GO:0000978">
    <property type="term" value="F:RNA polymerase II cis-regulatory region sequence-specific DNA binding"/>
    <property type="evidence" value="ECO:0007669"/>
    <property type="project" value="TreeGrafter"/>
</dbReference>
<dbReference type="GO" id="GO:0005634">
    <property type="term" value="C:nucleus"/>
    <property type="evidence" value="ECO:0007669"/>
    <property type="project" value="UniProtKB-SubCell"/>
</dbReference>
<feature type="compositionally biased region" description="Basic residues" evidence="7">
    <location>
        <begin position="590"/>
        <end position="600"/>
    </location>
</feature>
<feature type="compositionally biased region" description="Acidic residues" evidence="7">
    <location>
        <begin position="139"/>
        <end position="148"/>
    </location>
</feature>
<feature type="DNA-binding region" description="Homeobox" evidence="5">
    <location>
        <begin position="278"/>
        <end position="337"/>
    </location>
</feature>
<keyword evidence="4 5" id="KW-0539">Nucleus</keyword>
<comment type="subcellular location">
    <subcellularLocation>
        <location evidence="1 5 6">Nucleus</location>
    </subcellularLocation>
</comment>
<evidence type="ECO:0000256" key="6">
    <source>
        <dbReference type="RuleBase" id="RU000682"/>
    </source>
</evidence>
<dbReference type="InterPro" id="IPR009057">
    <property type="entry name" value="Homeodomain-like_sf"/>
</dbReference>
<dbReference type="InterPro" id="IPR051000">
    <property type="entry name" value="Homeobox_DNA-bind_prot"/>
</dbReference>
<feature type="compositionally biased region" description="Basic residues" evidence="7">
    <location>
        <begin position="635"/>
        <end position="645"/>
    </location>
</feature>
<sequence>MPALEESDLSDSDVRADEDNESSVTDVSADWDDNPGLTSTGSKLVPSLPVQPRRNQAGWEENTDLTGTSSRLVCSLPVQPRQNQDTEEARDQEAGPLPDWSDSEEESYLETPSGSPQLGHTSEEQEEQQDPVEEPHSENDEDHDEEWAPNEQSSQEEMSVCSADNAPDTTASPEVGHQRNLRLKKDGSEDNLEKRGKEKRDPRLFSTDELKELEKAYSRDPYPDFSDKEQLATKLNISLRRVKVWFQNRRRKGRPGRPRLKRKAESSESEDEKYERGGKEKRERFSLDQVEEMEKVFQQFPYPEVEVRAELASRFNVNPKRVQVWFQHRRNKWKKGEKPRMKNTRRRKPSPEPSSVPCPKTSPPDFKGKWTLFSEDQLKELEAAFQKDRFLPKPEREKLAERFNVDQRKVEIWINNRRAKWRRSGKRKLKGTGRRGRGPNPPNAPSDTATGSSAADKAPLTRKRKKVEEKDGASPRGKKLTRELRNLLPTSASAEQKKQPQTVENLLEDMLVGTKPRQLKPANSAQEKPTASHTRKRNAQSSTRTASEASSVSSSSNRKPGSLKKGSMGNRRTPGTLQGSSPEVQETKKTTKGRRGRRKKVDNSCFQEPPDTPPDTLPAVGPQDSSPEVQETKKTTKGRRGRRKKVDNSCFQEPPDTPPDTLPDTLPDVGSQDEGAEGTSGKLEGGQNIKQESHKATQEDSGICDGNIFLRPEGENSDDTSLMWKRTSYEWFYIKKADTEKPSPNIYWGQRDSLSQLYVPHKWNEKKWYYIKTNTYGMTTIREGDPDLLKIKVLVLWKEKVGTTNLQVVKWMPGDASSIPDFAKPRMAPSRQPSSAAVSTDSKGQHSDSKGEHNTSPDSKRQHGIRSDKGQQDIRSYSKVQHGIKSGNKGQKDIRSYSKGQQSGSSDSKGQRSTRIDSNGQHRTAHCSSFESSTCPTETVVDLTDTTASPLDTSTEAMAGASAPDSSNKKENAESHSSRDEKAPSRSRHDTSARATEVSMEEHEMTGPSDIFEEGPSASHTDASVTAGVSRAGQSTGKSGAVPSMASPPTVTSTSTPCFVRSGQREAPSRPWGVSWKTFRIYLQVLISYALDSSFLDDIEEESDMYFLDAIETVDTKVKEAKDRVMQNVTFDPEYKAVVEKYPYLQVVSNSNLGNQTCQACLTTRQATQTLKLHGRPYSRSTLMMERLSEKGTKTSSVCQDCGDAAQTFHQLYHLKYRLFRKCENKVMAVNRSRAVSSEEDDTVRHILSDMEWISQLHEDLENWLARAQQNC</sequence>
<evidence type="ECO:0000256" key="3">
    <source>
        <dbReference type="ARBA" id="ARBA00023155"/>
    </source>
</evidence>
<name>A0A8J9ZLQ1_BRALA</name>
<feature type="compositionally biased region" description="Basic and acidic residues" evidence="7">
    <location>
        <begin position="183"/>
        <end position="229"/>
    </location>
</feature>
<evidence type="ECO:0000256" key="1">
    <source>
        <dbReference type="ARBA" id="ARBA00004123"/>
    </source>
</evidence>
<feature type="domain" description="Homeobox" evidence="8">
    <location>
        <begin position="276"/>
        <end position="336"/>
    </location>
</feature>
<evidence type="ECO:0000256" key="4">
    <source>
        <dbReference type="ARBA" id="ARBA00023242"/>
    </source>
</evidence>
<protein>
    <submittedName>
        <fullName evidence="9">DUXA protein</fullName>
    </submittedName>
</protein>
<feature type="compositionally biased region" description="Acidic residues" evidence="7">
    <location>
        <begin position="1"/>
        <end position="11"/>
    </location>
</feature>
<feature type="DNA-binding region" description="Homeobox" evidence="5">
    <location>
        <begin position="366"/>
        <end position="425"/>
    </location>
</feature>
<dbReference type="PANTHER" id="PTHR24324:SF5">
    <property type="entry name" value="HEMATOPOIETICALLY-EXPRESSED HOMEOBOX PROTEIN HHEX"/>
    <property type="match status" value="1"/>
</dbReference>
<dbReference type="AlphaFoldDB" id="A0A8J9ZLQ1"/>
<dbReference type="GO" id="GO:0030154">
    <property type="term" value="P:cell differentiation"/>
    <property type="evidence" value="ECO:0007669"/>
    <property type="project" value="TreeGrafter"/>
</dbReference>
<dbReference type="CDD" id="cd00086">
    <property type="entry name" value="homeodomain"/>
    <property type="match status" value="3"/>
</dbReference>
<evidence type="ECO:0000313" key="10">
    <source>
        <dbReference type="Proteomes" id="UP000838412"/>
    </source>
</evidence>
<feature type="compositionally biased region" description="Low complexity" evidence="7">
    <location>
        <begin position="1043"/>
        <end position="1057"/>
    </location>
</feature>
<feature type="compositionally biased region" description="Low complexity" evidence="7">
    <location>
        <begin position="541"/>
        <end position="556"/>
    </location>
</feature>
<feature type="compositionally biased region" description="Polar residues" evidence="7">
    <location>
        <begin position="573"/>
        <end position="584"/>
    </location>
</feature>
<dbReference type="PROSITE" id="PS00027">
    <property type="entry name" value="HOMEOBOX_1"/>
    <property type="match status" value="1"/>
</dbReference>
<dbReference type="PROSITE" id="PS50071">
    <property type="entry name" value="HOMEOBOX_2"/>
    <property type="match status" value="3"/>
</dbReference>
<feature type="compositionally biased region" description="Basic residues" evidence="7">
    <location>
        <begin position="247"/>
        <end position="262"/>
    </location>
</feature>
<feature type="compositionally biased region" description="Pro residues" evidence="7">
    <location>
        <begin position="351"/>
        <end position="362"/>
    </location>
</feature>
<feature type="compositionally biased region" description="Polar residues" evidence="7">
    <location>
        <begin position="944"/>
        <end position="956"/>
    </location>
</feature>
<organism evidence="9 10">
    <name type="scientific">Branchiostoma lanceolatum</name>
    <name type="common">Common lancelet</name>
    <name type="synonym">Amphioxus lanceolatum</name>
    <dbReference type="NCBI Taxonomy" id="7740"/>
    <lineage>
        <taxon>Eukaryota</taxon>
        <taxon>Metazoa</taxon>
        <taxon>Chordata</taxon>
        <taxon>Cephalochordata</taxon>
        <taxon>Leptocardii</taxon>
        <taxon>Amphioxiformes</taxon>
        <taxon>Branchiostomatidae</taxon>
        <taxon>Branchiostoma</taxon>
    </lineage>
</organism>
<evidence type="ECO:0000259" key="8">
    <source>
        <dbReference type="PROSITE" id="PS50071"/>
    </source>
</evidence>
<evidence type="ECO:0000313" key="9">
    <source>
        <dbReference type="EMBL" id="CAH1256546.1"/>
    </source>
</evidence>
<evidence type="ECO:0000256" key="7">
    <source>
        <dbReference type="SAM" id="MobiDB-lite"/>
    </source>
</evidence>
<keyword evidence="2 5" id="KW-0238">DNA-binding</keyword>
<feature type="domain" description="Homeobox" evidence="8">
    <location>
        <begin position="196"/>
        <end position="256"/>
    </location>
</feature>
<feature type="region of interest" description="Disordered" evidence="7">
    <location>
        <begin position="820"/>
        <end position="1068"/>
    </location>
</feature>
<keyword evidence="3 5" id="KW-0371">Homeobox</keyword>
<feature type="compositionally biased region" description="Basic residues" evidence="7">
    <location>
        <begin position="417"/>
        <end position="437"/>
    </location>
</feature>
<dbReference type="InterPro" id="IPR017970">
    <property type="entry name" value="Homeobox_CS"/>
</dbReference>
<feature type="compositionally biased region" description="Basic and acidic residues" evidence="7">
    <location>
        <begin position="967"/>
        <end position="992"/>
    </location>
</feature>
<feature type="compositionally biased region" description="Polar residues" evidence="7">
    <location>
        <begin position="521"/>
        <end position="532"/>
    </location>
</feature>
<feature type="domain" description="Homeobox" evidence="8">
    <location>
        <begin position="364"/>
        <end position="424"/>
    </location>
</feature>
<dbReference type="Proteomes" id="UP000838412">
    <property type="component" value="Chromosome 3"/>
</dbReference>
<dbReference type="InterPro" id="IPR025451">
    <property type="entry name" value="DUF4211"/>
</dbReference>
<feature type="compositionally biased region" description="Low complexity" evidence="7">
    <location>
        <begin position="897"/>
        <end position="913"/>
    </location>
</feature>
<feature type="compositionally biased region" description="Polar residues" evidence="7">
    <location>
        <begin position="110"/>
        <end position="120"/>
    </location>
</feature>
<feature type="compositionally biased region" description="Polar residues" evidence="7">
    <location>
        <begin position="916"/>
        <end position="937"/>
    </location>
</feature>
<accession>A0A8J9ZLQ1</accession>
<proteinExistence type="predicted"/>
<dbReference type="EMBL" id="OV696688">
    <property type="protein sequence ID" value="CAH1256546.1"/>
    <property type="molecule type" value="Genomic_DNA"/>
</dbReference>